<dbReference type="GO" id="GO:0030968">
    <property type="term" value="P:endoplasmic reticulum unfolded protein response"/>
    <property type="evidence" value="ECO:0007669"/>
    <property type="project" value="TreeGrafter"/>
</dbReference>
<dbReference type="GO" id="GO:0005783">
    <property type="term" value="C:endoplasmic reticulum"/>
    <property type="evidence" value="ECO:0007669"/>
    <property type="project" value="TreeGrafter"/>
</dbReference>
<evidence type="ECO:0000256" key="1">
    <source>
        <dbReference type="PROSITE-ProRule" id="PRU00221"/>
    </source>
</evidence>
<dbReference type="OrthoDB" id="200924at2759"/>
<evidence type="ECO:0000313" key="4">
    <source>
        <dbReference type="EMBL" id="TMS35202.1"/>
    </source>
</evidence>
<dbReference type="InterPro" id="IPR001680">
    <property type="entry name" value="WD40_rpt"/>
</dbReference>
<protein>
    <submittedName>
        <fullName evidence="4">Uncharacterized protein</fullName>
    </submittedName>
</protein>
<evidence type="ECO:0000256" key="3">
    <source>
        <dbReference type="SAM" id="Phobius"/>
    </source>
</evidence>
<keyword evidence="1" id="KW-0853">WD repeat</keyword>
<reference evidence="4 5" key="2">
    <citation type="journal article" date="2019" name="G3 (Bethesda)">
        <title>Hybrid Assembly of the Genome of the Entomopathogenic Nematode Steinernema carpocapsae Identifies the X-Chromosome.</title>
        <authorList>
            <person name="Serra L."/>
            <person name="Macchietto M."/>
            <person name="Macias-Munoz A."/>
            <person name="McGill C.J."/>
            <person name="Rodriguez I.M."/>
            <person name="Rodriguez B."/>
            <person name="Murad R."/>
            <person name="Mortazavi A."/>
        </authorList>
    </citation>
    <scope>NUCLEOTIDE SEQUENCE [LARGE SCALE GENOMIC DNA]</scope>
    <source>
        <strain evidence="4 5">ALL</strain>
    </source>
</reference>
<dbReference type="PROSITE" id="PS50294">
    <property type="entry name" value="WD_REPEATS_REGION"/>
    <property type="match status" value="1"/>
</dbReference>
<dbReference type="SMART" id="SM00320">
    <property type="entry name" value="WD40"/>
    <property type="match status" value="4"/>
</dbReference>
<dbReference type="AlphaFoldDB" id="A0A4U8UQ56"/>
<dbReference type="InterPro" id="IPR015943">
    <property type="entry name" value="WD40/YVTN_repeat-like_dom_sf"/>
</dbReference>
<dbReference type="Pfam" id="PF00400">
    <property type="entry name" value="WD40"/>
    <property type="match status" value="3"/>
</dbReference>
<dbReference type="PROSITE" id="PS50082">
    <property type="entry name" value="WD_REPEATS_2"/>
    <property type="match status" value="1"/>
</dbReference>
<dbReference type="InterPro" id="IPR036322">
    <property type="entry name" value="WD40_repeat_dom_sf"/>
</dbReference>
<proteinExistence type="predicted"/>
<keyword evidence="5" id="KW-1185">Reference proteome</keyword>
<keyword evidence="3" id="KW-1133">Transmembrane helix</keyword>
<feature type="repeat" description="WD" evidence="1">
    <location>
        <begin position="95"/>
        <end position="127"/>
    </location>
</feature>
<feature type="region of interest" description="Disordered" evidence="2">
    <location>
        <begin position="40"/>
        <end position="69"/>
    </location>
</feature>
<name>A0A4U8UQ56_STECR</name>
<dbReference type="InterPro" id="IPR042410">
    <property type="entry name" value="WBSCR13"/>
</dbReference>
<keyword evidence="3" id="KW-0812">Transmembrane</keyword>
<dbReference type="Gene3D" id="2.130.10.10">
    <property type="entry name" value="YVTN repeat-like/Quinoprotein amine dehydrogenase"/>
    <property type="match status" value="2"/>
</dbReference>
<feature type="transmembrane region" description="Helical" evidence="3">
    <location>
        <begin position="12"/>
        <end position="34"/>
    </location>
</feature>
<comment type="caution">
    <text evidence="4">The sequence shown here is derived from an EMBL/GenBank/DDBJ whole genome shotgun (WGS) entry which is preliminary data.</text>
</comment>
<organism evidence="4 5">
    <name type="scientific">Steinernema carpocapsae</name>
    <name type="common">Entomopathogenic nematode</name>
    <dbReference type="NCBI Taxonomy" id="34508"/>
    <lineage>
        <taxon>Eukaryota</taxon>
        <taxon>Metazoa</taxon>
        <taxon>Ecdysozoa</taxon>
        <taxon>Nematoda</taxon>
        <taxon>Chromadorea</taxon>
        <taxon>Rhabditida</taxon>
        <taxon>Tylenchina</taxon>
        <taxon>Panagrolaimomorpha</taxon>
        <taxon>Strongyloidoidea</taxon>
        <taxon>Steinernematidae</taxon>
        <taxon>Steinernema</taxon>
    </lineage>
</organism>
<dbReference type="Proteomes" id="UP000298663">
    <property type="component" value="Unassembled WGS sequence"/>
</dbReference>
<dbReference type="STRING" id="34508.A0A4U8UQ56"/>
<reference evidence="4 5" key="1">
    <citation type="journal article" date="2015" name="Genome Biol.">
        <title>Comparative genomics of Steinernema reveals deeply conserved gene regulatory networks.</title>
        <authorList>
            <person name="Dillman A.R."/>
            <person name="Macchietto M."/>
            <person name="Porter C.F."/>
            <person name="Rogers A."/>
            <person name="Williams B."/>
            <person name="Antoshechkin I."/>
            <person name="Lee M.M."/>
            <person name="Goodwin Z."/>
            <person name="Lu X."/>
            <person name="Lewis E.E."/>
            <person name="Goodrich-Blair H."/>
            <person name="Stock S.P."/>
            <person name="Adams B.J."/>
            <person name="Sternberg P.W."/>
            <person name="Mortazavi A."/>
        </authorList>
    </citation>
    <scope>NUCLEOTIDE SEQUENCE [LARGE SCALE GENOMIC DNA]</scope>
    <source>
        <strain evidence="4 5">ALL</strain>
    </source>
</reference>
<sequence length="459" mass="51620">MMSGEEDEDLSQIGFLFILISGLFALVISVAVITRWDAQKNNQRPEKKNSSASGSEEDSEVKKKTEKHRQKNVFRAKGKDFKKDTFSHPFLYCTLRGHVGSVLDIDYASNGKYLVSTGDDRSMFLWNTKIFNSNDHNPSVSRVELDTVTKVAFAPDSLSVVAAMKGENKLAVYKMMKNQATNAVKLLFAESILFEARHTLDIIDVGIACCGKYLISASSDNNIYLYGIDGKVLDLIETKLSTLYHAAITPDGRFVAACGFVPDVFVFETLFDQNGHFKEVKKAFSLIGHSAGVFSFAFNQDSTRAVTVSKDGTWLFYNTNIRYDLGEEAKVLKRVADSPILRSVERPRRLESVRKERRAADEHLYLVDTISSQHRISLIENVHQSPITAVRISPCGDYFATCGDRTVRVFYNIPEQRSIISELESINQEQRNGLTKTRTEENLENAKTKLKNCLQKESV</sequence>
<gene>
    <name evidence="4" type="ORF">L596_002653</name>
</gene>
<dbReference type="SUPFAM" id="SSF50978">
    <property type="entry name" value="WD40 repeat-like"/>
    <property type="match status" value="1"/>
</dbReference>
<dbReference type="EMBL" id="AZBU02000001">
    <property type="protein sequence ID" value="TMS35202.1"/>
    <property type="molecule type" value="Genomic_DNA"/>
</dbReference>
<dbReference type="PANTHER" id="PTHR44321">
    <property type="entry name" value="TRANSDUCIN BETA-LIKE PROTEIN 2"/>
    <property type="match status" value="1"/>
</dbReference>
<accession>A0A4U8UQ56</accession>
<evidence type="ECO:0000313" key="5">
    <source>
        <dbReference type="Proteomes" id="UP000298663"/>
    </source>
</evidence>
<keyword evidence="3" id="KW-0472">Membrane</keyword>
<dbReference type="PANTHER" id="PTHR44321:SF1">
    <property type="entry name" value="TRANSDUCIN BETA-LIKE PROTEIN 2"/>
    <property type="match status" value="1"/>
</dbReference>
<evidence type="ECO:0000256" key="2">
    <source>
        <dbReference type="SAM" id="MobiDB-lite"/>
    </source>
</evidence>